<dbReference type="AlphaFoldDB" id="A0A9W9ZCL9"/>
<gene>
    <name evidence="2" type="ORF">OS493_020486</name>
</gene>
<accession>A0A9W9ZCL9</accession>
<evidence type="ECO:0000313" key="2">
    <source>
        <dbReference type="EMBL" id="KAJ7378880.1"/>
    </source>
</evidence>
<evidence type="ECO:0000313" key="3">
    <source>
        <dbReference type="Proteomes" id="UP001163046"/>
    </source>
</evidence>
<keyword evidence="3" id="KW-1185">Reference proteome</keyword>
<protein>
    <submittedName>
        <fullName evidence="2">Uncharacterized protein</fullName>
    </submittedName>
</protein>
<dbReference type="OrthoDB" id="10258888at2759"/>
<feature type="region of interest" description="Disordered" evidence="1">
    <location>
        <begin position="99"/>
        <end position="168"/>
    </location>
</feature>
<evidence type="ECO:0000256" key="1">
    <source>
        <dbReference type="SAM" id="MobiDB-lite"/>
    </source>
</evidence>
<proteinExistence type="predicted"/>
<sequence>MRTHLHWAAATTGHGPLWFAHLLRLESKQGCRRTNMVERHFNMLSRGHHTACCQLLIDHDPDNPLADRTRQTVLGDSEVQQILGSNGTATVQVLVEMNGQEESSTEADCLHPNINGESDAAGYSSEEDSRYPPQMALTPIPASPVPPEDVNHNNPTRPPILPRFSFEV</sequence>
<organism evidence="2 3">
    <name type="scientific">Desmophyllum pertusum</name>
    <dbReference type="NCBI Taxonomy" id="174260"/>
    <lineage>
        <taxon>Eukaryota</taxon>
        <taxon>Metazoa</taxon>
        <taxon>Cnidaria</taxon>
        <taxon>Anthozoa</taxon>
        <taxon>Hexacorallia</taxon>
        <taxon>Scleractinia</taxon>
        <taxon>Caryophylliina</taxon>
        <taxon>Caryophylliidae</taxon>
        <taxon>Desmophyllum</taxon>
    </lineage>
</organism>
<dbReference type="EMBL" id="MU826362">
    <property type="protein sequence ID" value="KAJ7378880.1"/>
    <property type="molecule type" value="Genomic_DNA"/>
</dbReference>
<name>A0A9W9ZCL9_9CNID</name>
<comment type="caution">
    <text evidence="2">The sequence shown here is derived from an EMBL/GenBank/DDBJ whole genome shotgun (WGS) entry which is preliminary data.</text>
</comment>
<reference evidence="2" key="1">
    <citation type="submission" date="2023-01" db="EMBL/GenBank/DDBJ databases">
        <title>Genome assembly of the deep-sea coral Lophelia pertusa.</title>
        <authorList>
            <person name="Herrera S."/>
            <person name="Cordes E."/>
        </authorList>
    </citation>
    <scope>NUCLEOTIDE SEQUENCE</scope>
    <source>
        <strain evidence="2">USNM1676648</strain>
        <tissue evidence="2">Polyp</tissue>
    </source>
</reference>
<dbReference type="Proteomes" id="UP001163046">
    <property type="component" value="Unassembled WGS sequence"/>
</dbReference>